<name>A0A1M5IRE1_9FLAO</name>
<dbReference type="InterPro" id="IPR007554">
    <property type="entry name" value="Glycerophosphate_synth"/>
</dbReference>
<dbReference type="Gene3D" id="3.40.50.12580">
    <property type="match status" value="1"/>
</dbReference>
<dbReference type="SUPFAM" id="SSF53756">
    <property type="entry name" value="UDP-Glycosyltransferase/glycogen phosphorylase"/>
    <property type="match status" value="1"/>
</dbReference>
<dbReference type="EMBL" id="FQWB01000003">
    <property type="protein sequence ID" value="SHG30908.1"/>
    <property type="molecule type" value="Genomic_DNA"/>
</dbReference>
<evidence type="ECO:0000313" key="1">
    <source>
        <dbReference type="EMBL" id="SHG30908.1"/>
    </source>
</evidence>
<protein>
    <submittedName>
        <fullName evidence="1">CDP-Glycerol:Poly(Glycerophosphate) glycerophosphotransferase</fullName>
    </submittedName>
</protein>
<gene>
    <name evidence="1" type="ORF">SAMN05443549_103209</name>
</gene>
<dbReference type="GO" id="GO:0047355">
    <property type="term" value="F:CDP-glycerol glycerophosphotransferase activity"/>
    <property type="evidence" value="ECO:0007669"/>
    <property type="project" value="InterPro"/>
</dbReference>
<keyword evidence="1" id="KW-0808">Transferase</keyword>
<evidence type="ECO:0000313" key="2">
    <source>
        <dbReference type="Proteomes" id="UP000184516"/>
    </source>
</evidence>
<dbReference type="GO" id="GO:0016020">
    <property type="term" value="C:membrane"/>
    <property type="evidence" value="ECO:0007669"/>
    <property type="project" value="InterPro"/>
</dbReference>
<dbReference type="AlphaFoldDB" id="A0A1M5IRE1"/>
<dbReference type="Pfam" id="PF04464">
    <property type="entry name" value="Glyphos_transf"/>
    <property type="match status" value="1"/>
</dbReference>
<dbReference type="STRING" id="468056.SAMN05443549_103209"/>
<organism evidence="1 2">
    <name type="scientific">Flavobacterium fluvii</name>
    <dbReference type="NCBI Taxonomy" id="468056"/>
    <lineage>
        <taxon>Bacteria</taxon>
        <taxon>Pseudomonadati</taxon>
        <taxon>Bacteroidota</taxon>
        <taxon>Flavobacteriia</taxon>
        <taxon>Flavobacteriales</taxon>
        <taxon>Flavobacteriaceae</taxon>
        <taxon>Flavobacterium</taxon>
    </lineage>
</organism>
<proteinExistence type="predicted"/>
<reference evidence="2" key="1">
    <citation type="submission" date="2016-11" db="EMBL/GenBank/DDBJ databases">
        <authorList>
            <person name="Varghese N."/>
            <person name="Submissions S."/>
        </authorList>
    </citation>
    <scope>NUCLEOTIDE SEQUENCE [LARGE SCALE GENOMIC DNA]</scope>
    <source>
        <strain evidence="2">DSM 19978</strain>
    </source>
</reference>
<keyword evidence="2" id="KW-1185">Reference proteome</keyword>
<sequence>MIVKKMKKLGIVITDGVGFRNFIMSDFIAEAIQQFDSITLYSGLPIYAYNTISQPNITIKELDVYVESKPVWFFRKWKEVAHLQKHQSFYGMKDNLETGYPKNNSARALLVKLIYCCTRFIHSDASILLAEKWQFLFFSKNKITQSYLQLLKEDKPSHLFFTHQRPPFLAPFLYAAQQLKIPTSTFIFSWDNLASKGRMLGTFDYFLVWSHLMQSELLYFYPTVSTEKVKVVGTPQFEPYVMAKYKTTADEFYAKFSLDANLKTICYSCADVSIGSNDPIVIRAIANAIRNNSIQAKVQLVVRTSPAEDHSRFKTIREEFTEIKWNVPKWVLTRENHAETWSQRVPSEEDIKDLRSLLEYVDLNINMCSTMSLDFMLFDKPVINTVFGNPENGMYNDQRFLNFDHFKKVVDSKSVTIAKNETELINQINDALNNPKERTAERKAMIDLQVSESLEGTSKRIATTLSHWND</sequence>
<accession>A0A1M5IRE1</accession>
<dbReference type="Proteomes" id="UP000184516">
    <property type="component" value="Unassembled WGS sequence"/>
</dbReference>
<dbReference type="InterPro" id="IPR043148">
    <property type="entry name" value="TagF_C"/>
</dbReference>